<evidence type="ECO:0000313" key="5">
    <source>
        <dbReference type="EMBL" id="KAF4147257.1"/>
    </source>
</evidence>
<proteinExistence type="predicted"/>
<organism evidence="1 6">
    <name type="scientific">Phytophthora infestans</name>
    <name type="common">Potato late blight agent</name>
    <name type="synonym">Botrytis infestans</name>
    <dbReference type="NCBI Taxonomy" id="4787"/>
    <lineage>
        <taxon>Eukaryota</taxon>
        <taxon>Sar</taxon>
        <taxon>Stramenopiles</taxon>
        <taxon>Oomycota</taxon>
        <taxon>Peronosporomycetes</taxon>
        <taxon>Peronosporales</taxon>
        <taxon>Peronosporaceae</taxon>
        <taxon>Phytophthora</taxon>
    </lineage>
</organism>
<gene>
    <name evidence="5" type="ORF">GN958_ATG03549</name>
    <name evidence="4" type="ORF">GN958_ATG10225</name>
    <name evidence="3" type="ORF">GN958_ATG16202</name>
    <name evidence="1" type="ORF">GN958_ATG16406</name>
    <name evidence="2" type="ORF">GN958_ATG16407</name>
</gene>
<protein>
    <submittedName>
        <fullName evidence="1">Uncharacterized protein</fullName>
    </submittedName>
</protein>
<dbReference type="EMBL" id="JAACNO010001443">
    <property type="protein sequence ID" value="KAF4140595.1"/>
    <property type="molecule type" value="Genomic_DNA"/>
</dbReference>
<dbReference type="EMBL" id="JAACNO010002294">
    <property type="protein sequence ID" value="KAF4134398.1"/>
    <property type="molecule type" value="Genomic_DNA"/>
</dbReference>
<comment type="caution">
    <text evidence="1">The sequence shown here is derived from an EMBL/GenBank/DDBJ whole genome shotgun (WGS) entry which is preliminary data.</text>
</comment>
<dbReference type="Proteomes" id="UP000704712">
    <property type="component" value="Unassembled WGS sequence"/>
</dbReference>
<accession>A0A8S9U4R9</accession>
<sequence length="87" mass="9707">MAVSTFYGSNADAMHMDMLTRLHGEVVSVSGLVRFANQRYDNFDRSVGGVGQNMVLERRINGRVYLLRKHCGRDAYGHVNEATWGSG</sequence>
<dbReference type="EMBL" id="JAACNO010002294">
    <property type="protein sequence ID" value="KAF4134397.1"/>
    <property type="molecule type" value="Genomic_DNA"/>
</dbReference>
<evidence type="ECO:0000313" key="2">
    <source>
        <dbReference type="EMBL" id="KAF4134398.1"/>
    </source>
</evidence>
<evidence type="ECO:0000313" key="1">
    <source>
        <dbReference type="EMBL" id="KAF4134397.1"/>
    </source>
</evidence>
<evidence type="ECO:0000313" key="6">
    <source>
        <dbReference type="Proteomes" id="UP000704712"/>
    </source>
</evidence>
<evidence type="ECO:0000313" key="4">
    <source>
        <dbReference type="EMBL" id="KAF4140595.1"/>
    </source>
</evidence>
<reference evidence="1" key="1">
    <citation type="submission" date="2020-03" db="EMBL/GenBank/DDBJ databases">
        <title>Hybrid Assembly of Korean Phytophthora infestans isolates.</title>
        <authorList>
            <person name="Prokchorchik M."/>
            <person name="Lee Y."/>
            <person name="Seo J."/>
            <person name="Cho J.-H."/>
            <person name="Park Y.-E."/>
            <person name="Jang D.-C."/>
            <person name="Im J.-S."/>
            <person name="Choi J.-G."/>
            <person name="Park H.-J."/>
            <person name="Lee G.-B."/>
            <person name="Lee Y.-G."/>
            <person name="Hong S.-Y."/>
            <person name="Cho K."/>
            <person name="Sohn K.H."/>
        </authorList>
    </citation>
    <scope>NUCLEOTIDE SEQUENCE</scope>
    <source>
        <strain evidence="1">KR_2_A2</strain>
    </source>
</reference>
<dbReference type="EMBL" id="JAACNO010002262">
    <property type="protein sequence ID" value="KAF4134612.1"/>
    <property type="molecule type" value="Genomic_DNA"/>
</dbReference>
<name>A0A8S9U4R9_PHYIN</name>
<dbReference type="EMBL" id="JAACNO010000495">
    <property type="protein sequence ID" value="KAF4147257.1"/>
    <property type="molecule type" value="Genomic_DNA"/>
</dbReference>
<evidence type="ECO:0000313" key="3">
    <source>
        <dbReference type="EMBL" id="KAF4134612.1"/>
    </source>
</evidence>
<dbReference type="AlphaFoldDB" id="A0A8S9U4R9"/>